<reference evidence="5 6" key="1">
    <citation type="submission" date="2019-06" db="EMBL/GenBank/DDBJ databases">
        <title>Sequencing the genomes of 1000 actinobacteria strains.</title>
        <authorList>
            <person name="Klenk H.-P."/>
        </authorList>
    </citation>
    <scope>NUCLEOTIDE SEQUENCE [LARGE SCALE GENOMIC DNA]</scope>
    <source>
        <strain evidence="5 6">DSM 105492</strain>
    </source>
</reference>
<sequence length="862" mass="92734">MPVVEPRRMPPHAVDRPALRRQLDAALVSPLALVVAPAGAGKTVLVTQWAQSRPDLAVAWFDLTAADRAVGAFARRLCAGIAAVAPRFSPPEPPAVTARARLGEPFLVDLAERLADAGDLVLVFDDLDHLSKTAVLTDLWRLVDLLPPNAHAIFSSRVDLNLGWSRHRLEHDLVEIRQRELAFDDETTGKVLSAIAGRHIGPATAAAVTAQTEGWAAGVQLTALRLRFADDPGRVVEELTDTDQLVMNYLSVEVLDGLRPERRGALMRLAVLDEVSAGVVEAVADVAGGDDFLTALERDSLFLVRVPGRPGWFRLHRLFRDLLIYRLRATEPAVEEGVLEAAADWFLAAGDTDTAVDYLLRGRRWTRAMDLILGLGPDPSEEVRAAKIAHWLSMVPPEVRVARPDAVLLLAIANTMSGHTRSAVDTLQRLADRRLTVGRRQIALAYLAAEVQFSPHPELFAGIADEALALLAAHPDAGPPDLMGLTSRPLLQLISQVSAGRALLMLGRIDDARAHLAAALSPAALAYPRHRVHALGSLAVAEALSGLLTSASEHANEALAVERDIGAHGHPAPADAHLARALVCIQRGEAGAGAASLAVAVAAAASNNRTQLLWLAHVASRLIHPLDLADDVEALGPPPPLVRQALLSISLREARLEGGRGALPAPATEWSAVAFEEVAGLVGAGRTAQARERLAQLRAAGVQPNPIALIEADALTAWLCLAEGHRVAAREHLEAALQRAQDDRLARPFLRVGPPLLDLLDEVPTGRAEFGRVIAERLRSQGSARSERLVDELTPRERELIGYLPTRYTIADIAERCFLSTNTIKTHLAHIYRKLGVASRDAAIERATELGLFDSAEHHDVI</sequence>
<evidence type="ECO:0000256" key="1">
    <source>
        <dbReference type="ARBA" id="ARBA00023015"/>
    </source>
</evidence>
<dbReference type="InterPro" id="IPR059106">
    <property type="entry name" value="WHD_MalT"/>
</dbReference>
<dbReference type="InterPro" id="IPR000792">
    <property type="entry name" value="Tscrpt_reg_LuxR_C"/>
</dbReference>
<dbReference type="SUPFAM" id="SSF46894">
    <property type="entry name" value="C-terminal effector domain of the bipartite response regulators"/>
    <property type="match status" value="1"/>
</dbReference>
<dbReference type="GO" id="GO:0006355">
    <property type="term" value="P:regulation of DNA-templated transcription"/>
    <property type="evidence" value="ECO:0007669"/>
    <property type="project" value="InterPro"/>
</dbReference>
<protein>
    <submittedName>
        <fullName evidence="5">LuxR family maltose regulon positive regulatory protein</fullName>
    </submittedName>
</protein>
<dbReference type="GO" id="GO:0003677">
    <property type="term" value="F:DNA binding"/>
    <property type="evidence" value="ECO:0007669"/>
    <property type="project" value="UniProtKB-KW"/>
</dbReference>
<comment type="caution">
    <text evidence="5">The sequence shown here is derived from an EMBL/GenBank/DDBJ whole genome shotgun (WGS) entry which is preliminary data.</text>
</comment>
<dbReference type="Gene3D" id="3.40.50.300">
    <property type="entry name" value="P-loop containing nucleotide triphosphate hydrolases"/>
    <property type="match status" value="1"/>
</dbReference>
<feature type="domain" description="HTH luxR-type" evidence="4">
    <location>
        <begin position="786"/>
        <end position="851"/>
    </location>
</feature>
<evidence type="ECO:0000256" key="2">
    <source>
        <dbReference type="ARBA" id="ARBA00023125"/>
    </source>
</evidence>
<keyword evidence="2" id="KW-0238">DNA-binding</keyword>
<dbReference type="GO" id="GO:0016887">
    <property type="term" value="F:ATP hydrolysis activity"/>
    <property type="evidence" value="ECO:0007669"/>
    <property type="project" value="InterPro"/>
</dbReference>
<evidence type="ECO:0000259" key="4">
    <source>
        <dbReference type="PROSITE" id="PS50043"/>
    </source>
</evidence>
<evidence type="ECO:0000313" key="6">
    <source>
        <dbReference type="Proteomes" id="UP000320235"/>
    </source>
</evidence>
<dbReference type="InterPro" id="IPR027417">
    <property type="entry name" value="P-loop_NTPase"/>
</dbReference>
<organism evidence="5 6">
    <name type="scientific">Microbacterium kyungheense</name>
    <dbReference type="NCBI Taxonomy" id="1263636"/>
    <lineage>
        <taxon>Bacteria</taxon>
        <taxon>Bacillati</taxon>
        <taxon>Actinomycetota</taxon>
        <taxon>Actinomycetes</taxon>
        <taxon>Micrococcales</taxon>
        <taxon>Microbacteriaceae</taxon>
        <taxon>Microbacterium</taxon>
    </lineage>
</organism>
<gene>
    <name evidence="5" type="ORF">FB391_3933</name>
</gene>
<dbReference type="Gene3D" id="1.25.40.10">
    <property type="entry name" value="Tetratricopeptide repeat domain"/>
    <property type="match status" value="2"/>
</dbReference>
<dbReference type="PANTHER" id="PTHR44688:SF16">
    <property type="entry name" value="DNA-BINDING TRANSCRIPTIONAL ACTIVATOR DEVR_DOSR"/>
    <property type="match status" value="1"/>
</dbReference>
<keyword evidence="6" id="KW-1185">Reference proteome</keyword>
<dbReference type="Pfam" id="PF25873">
    <property type="entry name" value="WHD_MalT"/>
    <property type="match status" value="1"/>
</dbReference>
<dbReference type="Gene3D" id="1.10.10.10">
    <property type="entry name" value="Winged helix-like DNA-binding domain superfamily/Winged helix DNA-binding domain"/>
    <property type="match status" value="1"/>
</dbReference>
<evidence type="ECO:0000256" key="3">
    <source>
        <dbReference type="ARBA" id="ARBA00023163"/>
    </source>
</evidence>
<dbReference type="SUPFAM" id="SSF48452">
    <property type="entry name" value="TPR-like"/>
    <property type="match status" value="1"/>
</dbReference>
<proteinExistence type="predicted"/>
<dbReference type="Pfam" id="PF00196">
    <property type="entry name" value="GerE"/>
    <property type="match status" value="1"/>
</dbReference>
<dbReference type="Proteomes" id="UP000320235">
    <property type="component" value="Unassembled WGS sequence"/>
</dbReference>
<keyword evidence="1" id="KW-0805">Transcription regulation</keyword>
<dbReference type="InterPro" id="IPR016032">
    <property type="entry name" value="Sig_transdc_resp-reg_C-effctor"/>
</dbReference>
<name>A0A543EAF5_9MICO</name>
<dbReference type="CDD" id="cd06170">
    <property type="entry name" value="LuxR_C_like"/>
    <property type="match status" value="1"/>
</dbReference>
<dbReference type="Pfam" id="PF13401">
    <property type="entry name" value="AAA_22"/>
    <property type="match status" value="1"/>
</dbReference>
<dbReference type="InterPro" id="IPR011990">
    <property type="entry name" value="TPR-like_helical_dom_sf"/>
</dbReference>
<keyword evidence="3" id="KW-0804">Transcription</keyword>
<dbReference type="PANTHER" id="PTHR44688">
    <property type="entry name" value="DNA-BINDING TRANSCRIPTIONAL ACTIVATOR DEVR_DOSR"/>
    <property type="match status" value="1"/>
</dbReference>
<dbReference type="InterPro" id="IPR036388">
    <property type="entry name" value="WH-like_DNA-bd_sf"/>
</dbReference>
<accession>A0A543EAF5</accession>
<evidence type="ECO:0000313" key="5">
    <source>
        <dbReference type="EMBL" id="TQM18571.1"/>
    </source>
</evidence>
<dbReference type="SUPFAM" id="SSF52540">
    <property type="entry name" value="P-loop containing nucleoside triphosphate hydrolases"/>
    <property type="match status" value="1"/>
</dbReference>
<dbReference type="PROSITE" id="PS50043">
    <property type="entry name" value="HTH_LUXR_2"/>
    <property type="match status" value="1"/>
</dbReference>
<dbReference type="InterPro" id="IPR049945">
    <property type="entry name" value="AAA_22"/>
</dbReference>
<dbReference type="AlphaFoldDB" id="A0A543EAF5"/>
<dbReference type="SMART" id="SM00421">
    <property type="entry name" value="HTH_LUXR"/>
    <property type="match status" value="1"/>
</dbReference>
<dbReference type="EMBL" id="VFPE01000009">
    <property type="protein sequence ID" value="TQM18571.1"/>
    <property type="molecule type" value="Genomic_DNA"/>
</dbReference>